<keyword evidence="2" id="KW-1185">Reference proteome</keyword>
<dbReference type="Proteomes" id="UP000011841">
    <property type="component" value="Chromosome"/>
</dbReference>
<dbReference type="KEGG" id="aol:S58_26440"/>
<dbReference type="eggNOG" id="ENOG5030QUG">
    <property type="taxonomic scope" value="Bacteria"/>
</dbReference>
<dbReference type="PATRIC" id="fig|1245469.3.peg.2712"/>
<accession>M4ZR13</accession>
<proteinExistence type="predicted"/>
<reference evidence="1 2" key="1">
    <citation type="journal article" date="2013" name="Appl. Environ. Microbiol.">
        <title>Genome analysis suggests that the soil oligotrophic bacterium Agromonas oligotrophica (Bradyrhizobium oligotrophicum) is a nitrogen-fixing symbiont of Aeschynomene indica.</title>
        <authorList>
            <person name="Okubo T."/>
            <person name="Fukushima S."/>
            <person name="Itakura M."/>
            <person name="Oshima K."/>
            <person name="Longtonglang A."/>
            <person name="Teaumroong N."/>
            <person name="Mitsui H."/>
            <person name="Hattori M."/>
            <person name="Hattori R."/>
            <person name="Hattori T."/>
            <person name="Minamisawa K."/>
        </authorList>
    </citation>
    <scope>NUCLEOTIDE SEQUENCE [LARGE SCALE GENOMIC DNA]</scope>
    <source>
        <strain evidence="1 2">S58</strain>
    </source>
</reference>
<dbReference type="GeneID" id="301816528"/>
<protein>
    <submittedName>
        <fullName evidence="1">Uncharacterized protein</fullName>
    </submittedName>
</protein>
<evidence type="ECO:0000313" key="2">
    <source>
        <dbReference type="Proteomes" id="UP000011841"/>
    </source>
</evidence>
<gene>
    <name evidence="1" type="ORF">S58_26440</name>
</gene>
<dbReference type="STRING" id="1245469.S58_26440"/>
<evidence type="ECO:0000313" key="1">
    <source>
        <dbReference type="EMBL" id="BAM88650.1"/>
    </source>
</evidence>
<dbReference type="RefSeq" id="WP_015665772.1">
    <property type="nucleotide sequence ID" value="NC_020453.1"/>
</dbReference>
<organism evidence="1 2">
    <name type="scientific">Bradyrhizobium oligotrophicum S58</name>
    <dbReference type="NCBI Taxonomy" id="1245469"/>
    <lineage>
        <taxon>Bacteria</taxon>
        <taxon>Pseudomonadati</taxon>
        <taxon>Pseudomonadota</taxon>
        <taxon>Alphaproteobacteria</taxon>
        <taxon>Hyphomicrobiales</taxon>
        <taxon>Nitrobacteraceae</taxon>
        <taxon>Bradyrhizobium</taxon>
    </lineage>
</organism>
<name>M4ZR13_9BRAD</name>
<dbReference type="OrthoDB" id="8266220at2"/>
<dbReference type="AlphaFoldDB" id="M4ZR13"/>
<dbReference type="HOGENOM" id="CLU_2495850_0_0_5"/>
<sequence length="86" mass="9627">MSDLESICLERSVVVAVARRAEREGLSVEDYVMRVLLREMELDLGDKTFLSYDAVGAGSAFVLDREEGESDETYEARRATLGMLFS</sequence>
<dbReference type="EMBL" id="AP012603">
    <property type="protein sequence ID" value="BAM88650.1"/>
    <property type="molecule type" value="Genomic_DNA"/>
</dbReference>